<dbReference type="Proteomes" id="UP000825051">
    <property type="component" value="Chromosome"/>
</dbReference>
<dbReference type="Pfam" id="PF00512">
    <property type="entry name" value="HisKA"/>
    <property type="match status" value="1"/>
</dbReference>
<evidence type="ECO:0000256" key="1">
    <source>
        <dbReference type="ARBA" id="ARBA00000085"/>
    </source>
</evidence>
<dbReference type="Pfam" id="PF00672">
    <property type="entry name" value="HAMP"/>
    <property type="match status" value="1"/>
</dbReference>
<dbReference type="InterPro" id="IPR003594">
    <property type="entry name" value="HATPase_dom"/>
</dbReference>
<feature type="domain" description="HAMP" evidence="12">
    <location>
        <begin position="197"/>
        <end position="249"/>
    </location>
</feature>
<protein>
    <recommendedName>
        <fullName evidence="3">histidine kinase</fullName>
        <ecNumber evidence="3">2.7.13.3</ecNumber>
    </recommendedName>
</protein>
<comment type="subcellular location">
    <subcellularLocation>
        <location evidence="2">Membrane</location>
    </subcellularLocation>
</comment>
<dbReference type="InterPro" id="IPR004358">
    <property type="entry name" value="Sig_transdc_His_kin-like_C"/>
</dbReference>
<dbReference type="SMART" id="SM00388">
    <property type="entry name" value="HisKA"/>
    <property type="match status" value="1"/>
</dbReference>
<evidence type="ECO:0000256" key="3">
    <source>
        <dbReference type="ARBA" id="ARBA00012438"/>
    </source>
</evidence>
<dbReference type="InterPro" id="IPR050351">
    <property type="entry name" value="BphY/WalK/GraS-like"/>
</dbReference>
<dbReference type="CDD" id="cd00075">
    <property type="entry name" value="HATPase"/>
    <property type="match status" value="1"/>
</dbReference>
<keyword evidence="9" id="KW-0902">Two-component regulatory system</keyword>
<evidence type="ECO:0000256" key="10">
    <source>
        <dbReference type="SAM" id="Phobius"/>
    </source>
</evidence>
<dbReference type="AlphaFoldDB" id="A0A8F9TX18"/>
<evidence type="ECO:0000256" key="4">
    <source>
        <dbReference type="ARBA" id="ARBA00022553"/>
    </source>
</evidence>
<name>A0A8F9TX18_9BACT</name>
<evidence type="ECO:0000259" key="12">
    <source>
        <dbReference type="PROSITE" id="PS50885"/>
    </source>
</evidence>
<evidence type="ECO:0000256" key="7">
    <source>
        <dbReference type="ARBA" id="ARBA00022777"/>
    </source>
</evidence>
<keyword evidence="5" id="KW-0808">Transferase</keyword>
<evidence type="ECO:0000256" key="2">
    <source>
        <dbReference type="ARBA" id="ARBA00004370"/>
    </source>
</evidence>
<evidence type="ECO:0000313" key="14">
    <source>
        <dbReference type="Proteomes" id="UP000825051"/>
    </source>
</evidence>
<dbReference type="EMBL" id="CP080507">
    <property type="protein sequence ID" value="QYM79414.1"/>
    <property type="molecule type" value="Genomic_DNA"/>
</dbReference>
<dbReference type="Pfam" id="PF02518">
    <property type="entry name" value="HATPase_c"/>
    <property type="match status" value="1"/>
</dbReference>
<dbReference type="Gene3D" id="6.10.340.10">
    <property type="match status" value="1"/>
</dbReference>
<evidence type="ECO:0000256" key="5">
    <source>
        <dbReference type="ARBA" id="ARBA00022679"/>
    </source>
</evidence>
<dbReference type="Gene3D" id="1.10.287.130">
    <property type="match status" value="1"/>
</dbReference>
<comment type="catalytic activity">
    <reaction evidence="1">
        <text>ATP + protein L-histidine = ADP + protein N-phospho-L-histidine.</text>
        <dbReference type="EC" id="2.7.13.3"/>
    </reaction>
</comment>
<dbReference type="KEGG" id="ole:K0B96_01995"/>
<dbReference type="Gene3D" id="3.30.565.10">
    <property type="entry name" value="Histidine kinase-like ATPase, C-terminal domain"/>
    <property type="match status" value="1"/>
</dbReference>
<evidence type="ECO:0000256" key="9">
    <source>
        <dbReference type="ARBA" id="ARBA00023012"/>
    </source>
</evidence>
<dbReference type="EC" id="2.7.13.3" evidence="3"/>
<dbReference type="RefSeq" id="WP_220163250.1">
    <property type="nucleotide sequence ID" value="NZ_CP080507.1"/>
</dbReference>
<feature type="domain" description="Histidine kinase" evidence="11">
    <location>
        <begin position="380"/>
        <end position="599"/>
    </location>
</feature>
<dbReference type="GO" id="GO:0030295">
    <property type="term" value="F:protein kinase activator activity"/>
    <property type="evidence" value="ECO:0007669"/>
    <property type="project" value="TreeGrafter"/>
</dbReference>
<dbReference type="GO" id="GO:0000155">
    <property type="term" value="F:phosphorelay sensor kinase activity"/>
    <property type="evidence" value="ECO:0007669"/>
    <property type="project" value="InterPro"/>
</dbReference>
<keyword evidence="10" id="KW-0472">Membrane</keyword>
<dbReference type="SUPFAM" id="SSF55874">
    <property type="entry name" value="ATPase domain of HSP90 chaperone/DNA topoisomerase II/histidine kinase"/>
    <property type="match status" value="1"/>
</dbReference>
<dbReference type="InterPro" id="IPR003660">
    <property type="entry name" value="HAMP_dom"/>
</dbReference>
<dbReference type="Gene3D" id="3.30.450.20">
    <property type="entry name" value="PAS domain"/>
    <property type="match status" value="1"/>
</dbReference>
<evidence type="ECO:0000256" key="6">
    <source>
        <dbReference type="ARBA" id="ARBA00022741"/>
    </source>
</evidence>
<evidence type="ECO:0000259" key="11">
    <source>
        <dbReference type="PROSITE" id="PS50109"/>
    </source>
</evidence>
<dbReference type="InterPro" id="IPR036097">
    <property type="entry name" value="HisK_dim/P_sf"/>
</dbReference>
<dbReference type="SUPFAM" id="SSF158472">
    <property type="entry name" value="HAMP domain-like"/>
    <property type="match status" value="1"/>
</dbReference>
<dbReference type="InterPro" id="IPR036890">
    <property type="entry name" value="HATPase_C_sf"/>
</dbReference>
<dbReference type="GO" id="GO:0016020">
    <property type="term" value="C:membrane"/>
    <property type="evidence" value="ECO:0007669"/>
    <property type="project" value="UniProtKB-SubCell"/>
</dbReference>
<evidence type="ECO:0000313" key="13">
    <source>
        <dbReference type="EMBL" id="QYM79414.1"/>
    </source>
</evidence>
<dbReference type="PRINTS" id="PR00344">
    <property type="entry name" value="BCTRLSENSOR"/>
</dbReference>
<dbReference type="GO" id="GO:0007234">
    <property type="term" value="P:osmosensory signaling via phosphorelay pathway"/>
    <property type="evidence" value="ECO:0007669"/>
    <property type="project" value="TreeGrafter"/>
</dbReference>
<dbReference type="PROSITE" id="PS50885">
    <property type="entry name" value="HAMP"/>
    <property type="match status" value="1"/>
</dbReference>
<dbReference type="FunFam" id="3.30.565.10:FF:000006">
    <property type="entry name" value="Sensor histidine kinase WalK"/>
    <property type="match status" value="1"/>
</dbReference>
<dbReference type="PANTHER" id="PTHR42878">
    <property type="entry name" value="TWO-COMPONENT HISTIDINE KINASE"/>
    <property type="match status" value="1"/>
</dbReference>
<dbReference type="PANTHER" id="PTHR42878:SF7">
    <property type="entry name" value="SENSOR HISTIDINE KINASE GLRK"/>
    <property type="match status" value="1"/>
</dbReference>
<reference evidence="13" key="1">
    <citation type="submission" date="2021-08" db="EMBL/GenBank/DDBJ databases">
        <title>Genome of a novel bacterium of the phylum Verrucomicrobia, Oleiharenicola sp. KSB-15.</title>
        <authorList>
            <person name="Chung J.-H."/>
            <person name="Ahn J.-H."/>
            <person name="Yoon Y."/>
            <person name="Kim D.-Y."/>
            <person name="An S.-H."/>
            <person name="Park I."/>
            <person name="Yeon J."/>
        </authorList>
    </citation>
    <scope>NUCLEOTIDE SEQUENCE</scope>
    <source>
        <strain evidence="13">KSB-15</strain>
    </source>
</reference>
<dbReference type="PROSITE" id="PS50109">
    <property type="entry name" value="HIS_KIN"/>
    <property type="match status" value="1"/>
</dbReference>
<feature type="transmembrane region" description="Helical" evidence="10">
    <location>
        <begin position="176"/>
        <end position="196"/>
    </location>
</feature>
<keyword evidence="8" id="KW-0067">ATP-binding</keyword>
<dbReference type="InterPro" id="IPR005467">
    <property type="entry name" value="His_kinase_dom"/>
</dbReference>
<keyword evidence="4" id="KW-0597">Phosphoprotein</keyword>
<dbReference type="SUPFAM" id="SSF47384">
    <property type="entry name" value="Homodimeric domain of signal transducing histidine kinase"/>
    <property type="match status" value="1"/>
</dbReference>
<sequence>MLRTRLYLGLLPLVLLLVGTGSYAILVSRHLAGSLQRELVVNYRTVLACQRMRFAATMMTGALTTAQRGDLLKARRDFDEQRSAFTRELMEQSAVAAGTPRIGLIEAVDRAFDDFSSVSNEILKLGGTGSLPAVKESETALYRVLNAIEELTQRDFAAAQTAAAHAGRLAATTERVLLITIASAFLLSLFLAWRLAASLLQPINLLTASAVALGEGDLDRTVPEFSADELGQLARAFNTMAAKLRAYREATVAKVLRTQRTMEATLASAPDPLFVVTGSGETEIRNAAAEQLGRAAQLGDTYPPELQEPLQRVLQTGQHYLPTDYARVLTLRVDREDRHYLPRILAIGDELTQFRGAAIILQDVTKFRLLDDAKTNLVGTVSHELKTPLTSLRMAVYLLLEGNLDGFSPQQRELVEGARDDADRLLRILDNLLDLTRLEAGASTLERTDCDVGTLLDEVAGEVTSYVGTAGQTLAVEVDAATRELPLHVDVARIRHVFLNLLTNASKYSPRGGQVTLRAEEAPGGFVRFAVRDEGPGIPEESVARVFDRFYRAPGQQKPGEGLGLAIAREIVVAHGGSIACANGPDGGAEFHFILPLAPATAEIPAG</sequence>
<dbReference type="InterPro" id="IPR003661">
    <property type="entry name" value="HisK_dim/P_dom"/>
</dbReference>
<dbReference type="GO" id="GO:0000156">
    <property type="term" value="F:phosphorelay response regulator activity"/>
    <property type="evidence" value="ECO:0007669"/>
    <property type="project" value="TreeGrafter"/>
</dbReference>
<keyword evidence="7 13" id="KW-0418">Kinase</keyword>
<accession>A0A8F9TX18</accession>
<keyword evidence="14" id="KW-1185">Reference proteome</keyword>
<evidence type="ECO:0000256" key="8">
    <source>
        <dbReference type="ARBA" id="ARBA00022840"/>
    </source>
</evidence>
<keyword evidence="10" id="KW-1133">Transmembrane helix</keyword>
<organism evidence="13 14">
    <name type="scientific">Horticoccus luteus</name>
    <dbReference type="NCBI Taxonomy" id="2862869"/>
    <lineage>
        <taxon>Bacteria</taxon>
        <taxon>Pseudomonadati</taxon>
        <taxon>Verrucomicrobiota</taxon>
        <taxon>Opitutia</taxon>
        <taxon>Opitutales</taxon>
        <taxon>Opitutaceae</taxon>
        <taxon>Horticoccus</taxon>
    </lineage>
</organism>
<gene>
    <name evidence="13" type="ORF">K0B96_01995</name>
</gene>
<proteinExistence type="predicted"/>
<dbReference type="SMART" id="SM00304">
    <property type="entry name" value="HAMP"/>
    <property type="match status" value="1"/>
</dbReference>
<dbReference type="CDD" id="cd00082">
    <property type="entry name" value="HisKA"/>
    <property type="match status" value="1"/>
</dbReference>
<dbReference type="CDD" id="cd06225">
    <property type="entry name" value="HAMP"/>
    <property type="match status" value="1"/>
</dbReference>
<feature type="transmembrane region" description="Helical" evidence="10">
    <location>
        <begin position="6"/>
        <end position="27"/>
    </location>
</feature>
<keyword evidence="10" id="KW-0812">Transmembrane</keyword>
<dbReference type="GO" id="GO:0005524">
    <property type="term" value="F:ATP binding"/>
    <property type="evidence" value="ECO:0007669"/>
    <property type="project" value="UniProtKB-KW"/>
</dbReference>
<dbReference type="SMART" id="SM00387">
    <property type="entry name" value="HATPase_c"/>
    <property type="match status" value="1"/>
</dbReference>
<keyword evidence="6" id="KW-0547">Nucleotide-binding</keyword>